<sequence length="916" mass="104270">MDKKTAFLTGELPRRILQYTPELDGEGTFSDVMLTTPDHLDGFMSTIHKLSFKYESKDGSDSRSLHLMVKVMKGSDAFRESSMGKTQFTNEIYIYTKVLPVFQELLDSTGSGLAGNWCPKVYYGEAGIFPLYSDQYETILVLEDISPLGYKAGPRLDLDEDHLRLMARHIASFHACTYAMRIQKDERLSSLIDGIVPLDFISGDKIFTSYDVLLRLGAKRLYKYLEAHPDQLDSDSFRQDIDNMRQRYEETPIRLMQNLLRRDDVFSVILHGDYNRNNVLFRTDADGKPIALKMFDFQENRFATPVIDLAFFMYMSMTEELRDRCWDAIVLEYHAALLDSLAAILKVPKEDASLDPYRLEPFLEHFKRHAMYGVIVTLHFLPWMMCPEDECEQLSYHFARDVHSKELAHWTLVCGGEEVDKRLVGVLKHASRKGYFDIPRQHNRETLSIHIGQAGVQIGEAIWKQYGLEHGIGKNGQRIASEKDCSDAGFCECPTFYSDNGEGRYVPRAIFIDTEPMVIDQLQMSDIGELFNPEYLIRGKEDAANNYARGYYTLSHRTLGGAMEAARQIAEDADNLQGMILYHSYGGGTGSGVAAHLLQELAEEFPRKCRLSFSVYPSPYLCTSVVEPYNTVLMTHRTINLMECSFMMDNQAIYNICSSRLSIERPSYANLNQLISQVVSGVTASLRFGGDLNVDMSEFQTNLIPYPRLHYPVISFAPIISCESVNHEKLDIGALTKTLFEPDYQMVRCGLSGRDKYMACCLLYRGHILPKDINEAIASIKATRSIRFVDWCPTGFKIGINAMAPKMAPDGDLAPVRRCVTMLATRTAVSDAWSNIDEKFDMMYRKRAFVHWYVGEGMEQFEFCEARENLASLEMDYREAGLTGKLCALDWTLKGFAHFFLHYSTDSASQSDNSEY</sequence>
<comment type="subunit">
    <text evidence="4">Dimer of alpha and beta chains. A typical microtubule is a hollow water-filled tube with an outer diameter of 25 nm and an inner diameter of 15 nM. Alpha-beta heterodimers associate head-to-tail to form protofilaments running lengthwise along the microtubule wall with the beta-tubulin subunit facing the microtubule plus end conferring a structural polarity. Microtubules usually have 13 protofilaments but different protofilament numbers can be found in some organisms and specialized cells.</text>
</comment>
<keyword evidence="10" id="KW-0460">Magnesium</keyword>
<dbReference type="Proteomes" id="UP000076408">
    <property type="component" value="Unassembled WGS sequence"/>
</dbReference>
<dbReference type="GO" id="GO:0005525">
    <property type="term" value="F:GTP binding"/>
    <property type="evidence" value="ECO:0007669"/>
    <property type="project" value="UniProtKB-KW"/>
</dbReference>
<evidence type="ECO:0000256" key="9">
    <source>
        <dbReference type="ARBA" id="ARBA00022801"/>
    </source>
</evidence>
<evidence type="ECO:0000259" key="16">
    <source>
        <dbReference type="SMART" id="SM00864"/>
    </source>
</evidence>
<dbReference type="Gene3D" id="1.10.287.600">
    <property type="entry name" value="Helix hairpin bin"/>
    <property type="match status" value="1"/>
</dbReference>
<dbReference type="Pfam" id="PF02958">
    <property type="entry name" value="EcKL"/>
    <property type="match status" value="1"/>
</dbReference>
<evidence type="ECO:0008006" key="20">
    <source>
        <dbReference type="Google" id="ProtNLM"/>
    </source>
</evidence>
<dbReference type="InterPro" id="IPR017975">
    <property type="entry name" value="Tubulin_CS"/>
</dbReference>
<evidence type="ECO:0000256" key="8">
    <source>
        <dbReference type="ARBA" id="ARBA00022741"/>
    </source>
</evidence>
<dbReference type="VEuPathDB" id="VectorBase:ASTEI08930"/>
<keyword evidence="19" id="KW-1185">Reference proteome</keyword>
<dbReference type="Gene3D" id="3.90.1200.10">
    <property type="match status" value="1"/>
</dbReference>
<dbReference type="InterPro" id="IPR003008">
    <property type="entry name" value="Tubulin_FtsZ_GTPase"/>
</dbReference>
<dbReference type="InterPro" id="IPR036525">
    <property type="entry name" value="Tubulin/FtsZ_GTPase_sf"/>
</dbReference>
<dbReference type="SUPFAM" id="SSF52490">
    <property type="entry name" value="Tubulin nucleotide-binding domain-like"/>
    <property type="match status" value="1"/>
</dbReference>
<reference evidence="19" key="1">
    <citation type="journal article" date="2014" name="Genome Biol.">
        <title>Genome analysis of a major urban malaria vector mosquito, Anopheles stephensi.</title>
        <authorList>
            <person name="Jiang X."/>
            <person name="Peery A."/>
            <person name="Hall A.B."/>
            <person name="Sharma A."/>
            <person name="Chen X.G."/>
            <person name="Waterhouse R.M."/>
            <person name="Komissarov A."/>
            <person name="Riehle M.M."/>
            <person name="Shouche Y."/>
            <person name="Sharakhova M.V."/>
            <person name="Lawson D."/>
            <person name="Pakpour N."/>
            <person name="Arensburger P."/>
            <person name="Davidson V.L."/>
            <person name="Eiglmeier K."/>
            <person name="Emrich S."/>
            <person name="George P."/>
            <person name="Kennedy R.C."/>
            <person name="Mane S.P."/>
            <person name="Maslen G."/>
            <person name="Oringanje C."/>
            <person name="Qi Y."/>
            <person name="Settlage R."/>
            <person name="Tojo M."/>
            <person name="Tubio J.M."/>
            <person name="Unger M.F."/>
            <person name="Wang B."/>
            <person name="Vernick K.D."/>
            <person name="Ribeiro J.M."/>
            <person name="James A.A."/>
            <person name="Michel K."/>
            <person name="Riehle M.A."/>
            <person name="Luckhart S."/>
            <person name="Sharakhov I.V."/>
            <person name="Tu Z."/>
        </authorList>
    </citation>
    <scope>NUCLEOTIDE SEQUENCE [LARGE SCALE GENOMIC DNA]</scope>
    <source>
        <strain evidence="19">Indian</strain>
    </source>
</reference>
<evidence type="ECO:0000256" key="10">
    <source>
        <dbReference type="ARBA" id="ARBA00022842"/>
    </source>
</evidence>
<dbReference type="Pfam" id="PF00091">
    <property type="entry name" value="Tubulin"/>
    <property type="match status" value="1"/>
</dbReference>
<dbReference type="VEuPathDB" id="VectorBase:ASTEI20_040954"/>
<dbReference type="PROSITE" id="PS00227">
    <property type="entry name" value="TUBULIN"/>
    <property type="match status" value="1"/>
</dbReference>
<dbReference type="EnsemblMetazoa" id="ASTEI08930-RA">
    <property type="protein sequence ID" value="ASTEI08930-PA"/>
    <property type="gene ID" value="ASTEI08930"/>
</dbReference>
<dbReference type="GO" id="GO:0005874">
    <property type="term" value="C:microtubule"/>
    <property type="evidence" value="ECO:0007669"/>
    <property type="project" value="UniProtKB-KW"/>
</dbReference>
<dbReference type="InterPro" id="IPR000217">
    <property type="entry name" value="Tubulin"/>
</dbReference>
<dbReference type="InterPro" id="IPR037103">
    <property type="entry name" value="Tubulin/FtsZ-like_C"/>
</dbReference>
<dbReference type="FunFam" id="1.10.287.600:FF:000001">
    <property type="entry name" value="Tubulin alpha chain"/>
    <property type="match status" value="1"/>
</dbReference>
<dbReference type="Gene3D" id="3.40.50.1440">
    <property type="entry name" value="Tubulin/FtsZ, GTPase domain"/>
    <property type="match status" value="1"/>
</dbReference>
<dbReference type="VEuPathDB" id="VectorBase:ASTEI20_041805"/>
<dbReference type="PRINTS" id="PR01162">
    <property type="entry name" value="ALPHATUBULIN"/>
</dbReference>
<dbReference type="Pfam" id="PF03953">
    <property type="entry name" value="Tubulin_C"/>
    <property type="match status" value="1"/>
</dbReference>
<dbReference type="GO" id="GO:0046872">
    <property type="term" value="F:metal ion binding"/>
    <property type="evidence" value="ECO:0007669"/>
    <property type="project" value="UniProtKB-KW"/>
</dbReference>
<feature type="domain" description="Tubulin/FtsZ 2-layer sandwich" evidence="17">
    <location>
        <begin position="692"/>
        <end position="838"/>
    </location>
</feature>
<dbReference type="SMART" id="SM00587">
    <property type="entry name" value="CHK"/>
    <property type="match status" value="1"/>
</dbReference>
<dbReference type="SUPFAM" id="SSF55307">
    <property type="entry name" value="Tubulin C-terminal domain-like"/>
    <property type="match status" value="1"/>
</dbReference>
<reference evidence="18" key="2">
    <citation type="submission" date="2020-05" db="UniProtKB">
        <authorList>
            <consortium name="EnsemblMetazoa"/>
        </authorList>
    </citation>
    <scope>IDENTIFICATION</scope>
    <source>
        <strain evidence="18">Indian</strain>
    </source>
</reference>
<comment type="function">
    <text evidence="13">Tubulin is the major constituent of microtubules, a cylinder consisting of laterally associated linear protofilaments composed of alpha- and beta-tubulin heterodimers. Microtubules grow by the addition of GTP-tubulin dimers to the microtubule end, where a stabilizing cap forms. Below the cap, tubulin dimers are in GDP-bound state, owing to GTPase activity of alpha-tubulin.</text>
</comment>
<keyword evidence="6" id="KW-0493">Microtubule</keyword>
<dbReference type="InterPro" id="IPR008280">
    <property type="entry name" value="Tub_FtsZ_C"/>
</dbReference>
<evidence type="ECO:0000256" key="6">
    <source>
        <dbReference type="ARBA" id="ARBA00022701"/>
    </source>
</evidence>
<dbReference type="InterPro" id="IPR018316">
    <property type="entry name" value="Tubulin/FtsZ_2-layer-sand-dom"/>
</dbReference>
<evidence type="ECO:0000259" key="15">
    <source>
        <dbReference type="SMART" id="SM00587"/>
    </source>
</evidence>
<dbReference type="GO" id="GO:0005200">
    <property type="term" value="F:structural constituent of cytoskeleton"/>
    <property type="evidence" value="ECO:0007669"/>
    <property type="project" value="InterPro"/>
</dbReference>
<evidence type="ECO:0000256" key="2">
    <source>
        <dbReference type="ARBA" id="ARBA00004245"/>
    </source>
</evidence>
<accession>A0A182YKE4</accession>
<evidence type="ECO:0000256" key="14">
    <source>
        <dbReference type="ARBA" id="ARBA00049117"/>
    </source>
</evidence>
<evidence type="ECO:0000256" key="4">
    <source>
        <dbReference type="ARBA" id="ARBA00011747"/>
    </source>
</evidence>
<comment type="subcellular location">
    <subcellularLocation>
        <location evidence="2">Cytoplasm</location>
        <location evidence="2">Cytoskeleton</location>
    </subcellularLocation>
</comment>
<dbReference type="InterPro" id="IPR002452">
    <property type="entry name" value="Alpha_tubulin"/>
</dbReference>
<dbReference type="InterPro" id="IPR015897">
    <property type="entry name" value="CHK_kinase-like"/>
</dbReference>
<dbReference type="FunFam" id="3.40.50.1440:FF:000011">
    <property type="entry name" value="Tubulin alpha chain"/>
    <property type="match status" value="1"/>
</dbReference>
<keyword evidence="11" id="KW-0342">GTP-binding</keyword>
<keyword evidence="8" id="KW-0547">Nucleotide-binding</keyword>
<comment type="catalytic activity">
    <reaction evidence="14">
        <text>GTP + H2O = GDP + phosphate + H(+)</text>
        <dbReference type="Rhea" id="RHEA:19669"/>
        <dbReference type="ChEBI" id="CHEBI:15377"/>
        <dbReference type="ChEBI" id="CHEBI:15378"/>
        <dbReference type="ChEBI" id="CHEBI:37565"/>
        <dbReference type="ChEBI" id="CHEBI:43474"/>
        <dbReference type="ChEBI" id="CHEBI:58189"/>
    </reaction>
    <physiologicalReaction direction="left-to-right" evidence="14">
        <dbReference type="Rhea" id="RHEA:19670"/>
    </physiologicalReaction>
</comment>
<keyword evidence="9" id="KW-0378">Hydrolase</keyword>
<keyword evidence="12" id="KW-0206">Cytoskeleton</keyword>
<evidence type="ECO:0000256" key="5">
    <source>
        <dbReference type="ARBA" id="ARBA00022490"/>
    </source>
</evidence>
<evidence type="ECO:0000313" key="18">
    <source>
        <dbReference type="EnsemblMetazoa" id="ASTEI08930-PA"/>
    </source>
</evidence>
<dbReference type="InterPro" id="IPR004119">
    <property type="entry name" value="EcKL"/>
</dbReference>
<evidence type="ECO:0000256" key="7">
    <source>
        <dbReference type="ARBA" id="ARBA00022723"/>
    </source>
</evidence>
<feature type="domain" description="Tubulin/FtsZ GTPase" evidence="16">
    <location>
        <begin position="493"/>
        <end position="690"/>
    </location>
</feature>
<dbReference type="GO" id="GO:0007017">
    <property type="term" value="P:microtubule-based process"/>
    <property type="evidence" value="ECO:0007669"/>
    <property type="project" value="InterPro"/>
</dbReference>
<dbReference type="STRING" id="30069.A0A182YKE4"/>
<evidence type="ECO:0000256" key="3">
    <source>
        <dbReference type="ARBA" id="ARBA00009636"/>
    </source>
</evidence>
<keyword evidence="7" id="KW-0479">Metal-binding</keyword>
<dbReference type="PANTHER" id="PTHR11588">
    <property type="entry name" value="TUBULIN"/>
    <property type="match status" value="1"/>
</dbReference>
<dbReference type="CDD" id="cd02186">
    <property type="entry name" value="alpha_tubulin"/>
    <property type="match status" value="1"/>
</dbReference>
<comment type="cofactor">
    <cofactor evidence="1">
        <name>Mg(2+)</name>
        <dbReference type="ChEBI" id="CHEBI:18420"/>
    </cofactor>
</comment>
<comment type="similarity">
    <text evidence="3">Belongs to the tubulin family.</text>
</comment>
<organism evidence="18 19">
    <name type="scientific">Anopheles stephensi</name>
    <name type="common">Indo-Pakistan malaria mosquito</name>
    <dbReference type="NCBI Taxonomy" id="30069"/>
    <lineage>
        <taxon>Eukaryota</taxon>
        <taxon>Metazoa</taxon>
        <taxon>Ecdysozoa</taxon>
        <taxon>Arthropoda</taxon>
        <taxon>Hexapoda</taxon>
        <taxon>Insecta</taxon>
        <taxon>Pterygota</taxon>
        <taxon>Neoptera</taxon>
        <taxon>Endopterygota</taxon>
        <taxon>Diptera</taxon>
        <taxon>Nematocera</taxon>
        <taxon>Culicoidea</taxon>
        <taxon>Culicidae</taxon>
        <taxon>Anophelinae</taxon>
        <taxon>Anopheles</taxon>
    </lineage>
</organism>
<dbReference type="VEuPathDB" id="VectorBase:ASTE009023"/>
<feature type="domain" description="CHK kinase-like" evidence="15">
    <location>
        <begin position="140"/>
        <end position="343"/>
    </location>
</feature>
<evidence type="ECO:0000256" key="11">
    <source>
        <dbReference type="ARBA" id="ARBA00023134"/>
    </source>
</evidence>
<name>A0A182YKE4_ANOST</name>
<evidence type="ECO:0000256" key="13">
    <source>
        <dbReference type="ARBA" id="ARBA00034296"/>
    </source>
</evidence>
<dbReference type="SMART" id="SM00864">
    <property type="entry name" value="Tubulin"/>
    <property type="match status" value="1"/>
</dbReference>
<dbReference type="SMART" id="SM00865">
    <property type="entry name" value="Tubulin_C"/>
    <property type="match status" value="1"/>
</dbReference>
<dbReference type="AlphaFoldDB" id="A0A182YKE4"/>
<evidence type="ECO:0000259" key="17">
    <source>
        <dbReference type="SMART" id="SM00865"/>
    </source>
</evidence>
<dbReference type="SUPFAM" id="SSF56112">
    <property type="entry name" value="Protein kinase-like (PK-like)"/>
    <property type="match status" value="1"/>
</dbReference>
<dbReference type="VEuPathDB" id="VectorBase:ASTE001619"/>
<proteinExistence type="inferred from homology"/>
<evidence type="ECO:0000313" key="19">
    <source>
        <dbReference type="Proteomes" id="UP000076408"/>
    </source>
</evidence>
<protein>
    <recommendedName>
        <fullName evidence="20">Tubulin/FtsZ GTPase domain-containing protein</fullName>
    </recommendedName>
</protein>
<keyword evidence="5" id="KW-0963">Cytoplasm</keyword>
<dbReference type="PRINTS" id="PR01161">
    <property type="entry name" value="TUBULIN"/>
</dbReference>
<dbReference type="InterPro" id="IPR023123">
    <property type="entry name" value="Tubulin_C"/>
</dbReference>
<evidence type="ECO:0000256" key="12">
    <source>
        <dbReference type="ARBA" id="ARBA00023212"/>
    </source>
</evidence>
<evidence type="ECO:0000256" key="1">
    <source>
        <dbReference type="ARBA" id="ARBA00001946"/>
    </source>
</evidence>
<dbReference type="Gene3D" id="3.30.1330.20">
    <property type="entry name" value="Tubulin/FtsZ, C-terminal domain"/>
    <property type="match status" value="1"/>
</dbReference>
<dbReference type="GO" id="GO:0016787">
    <property type="term" value="F:hydrolase activity"/>
    <property type="evidence" value="ECO:0007669"/>
    <property type="project" value="UniProtKB-KW"/>
</dbReference>
<dbReference type="InterPro" id="IPR011009">
    <property type="entry name" value="Kinase-like_dom_sf"/>
</dbReference>